<dbReference type="PANTHER" id="PTHR13464:SF0">
    <property type="entry name" value="SAP30-BINDING PROTEIN"/>
    <property type="match status" value="1"/>
</dbReference>
<sequence length="547" mass="56551">MSLVDYGFYSDEEEDEAGDVKELAGATEAGASPGILAEGEDAIGTMGTRPREALSSVVAVSGELSEGPGAPGDLPGDESGKKHLEEPGSEPGGSESGEREQGGRTRRPEADVTPSEGRELLDPDGSAEGGDQPSSSHDQGHRRTTAGARQAHQRQIYANGRPPTEGHVSLMPQVPAGEVPQELLRTVERLQQLKRRGITVNGNIAASLDFKNPYLLEKIMKVFAIDPYCSNYPPSVFDPGSVTPWECDGGVSFAVHLMRRFESRRQLARRTESHSGRELERTTPPLSSSAVPSVPLASSTSASTASGALVASSSASSSSEFLHGTANGSIRQSQTRSRFERISPPASQLAEQTSTQLASAAAASASMAAASQLSAVIQQAALKAAAAQAGAVASAVQQQLQQRLLAGQSGFSQQKSSLLEASAAAAAASAASRSHARVQQDGAGGVGVNSFNHRPMLRVPSPSGAGSHPTAELSRAVRGGNDADSTSKKRARDGAGTPAGGSHQTDSSQRGRSGESGTKLSTATTRWGDAPDDWGKRGGSSSSALRK</sequence>
<feature type="region of interest" description="Disordered" evidence="1">
    <location>
        <begin position="267"/>
        <end position="294"/>
    </location>
</feature>
<feature type="region of interest" description="Disordered" evidence="1">
    <location>
        <begin position="319"/>
        <end position="353"/>
    </location>
</feature>
<dbReference type="EMBL" id="NWUJ01000002">
    <property type="protein sequence ID" value="PFH37433.1"/>
    <property type="molecule type" value="Genomic_DNA"/>
</dbReference>
<dbReference type="GO" id="GO:0005634">
    <property type="term" value="C:nucleus"/>
    <property type="evidence" value="ECO:0007669"/>
    <property type="project" value="TreeGrafter"/>
</dbReference>
<dbReference type="VEuPathDB" id="ToxoDB:BESB_038910"/>
<dbReference type="STRING" id="94643.A0A2A9MNG0"/>
<accession>A0A2A9MNG0</accession>
<organism evidence="2 3">
    <name type="scientific">Besnoitia besnoiti</name>
    <name type="common">Apicomplexan protozoan</name>
    <dbReference type="NCBI Taxonomy" id="94643"/>
    <lineage>
        <taxon>Eukaryota</taxon>
        <taxon>Sar</taxon>
        <taxon>Alveolata</taxon>
        <taxon>Apicomplexa</taxon>
        <taxon>Conoidasida</taxon>
        <taxon>Coccidia</taxon>
        <taxon>Eucoccidiorida</taxon>
        <taxon>Eimeriorina</taxon>
        <taxon>Sarcocystidae</taxon>
        <taxon>Besnoitia</taxon>
    </lineage>
</organism>
<evidence type="ECO:0000313" key="3">
    <source>
        <dbReference type="Proteomes" id="UP000224006"/>
    </source>
</evidence>
<protein>
    <submittedName>
        <fullName evidence="2">HCNGP family protein</fullName>
    </submittedName>
</protein>
<dbReference type="PANTHER" id="PTHR13464">
    <property type="entry name" value="TRANSCRIPTIONAL REGULATOR PROTEIN HCNGP"/>
    <property type="match status" value="1"/>
</dbReference>
<feature type="region of interest" description="Disordered" evidence="1">
    <location>
        <begin position="1"/>
        <end position="152"/>
    </location>
</feature>
<dbReference type="KEGG" id="bbes:BESB_038910"/>
<evidence type="ECO:0000313" key="2">
    <source>
        <dbReference type="EMBL" id="PFH37433.1"/>
    </source>
</evidence>
<proteinExistence type="predicted"/>
<dbReference type="RefSeq" id="XP_029221442.1">
    <property type="nucleotide sequence ID" value="XM_029362477.1"/>
</dbReference>
<reference evidence="2 3" key="1">
    <citation type="submission" date="2017-09" db="EMBL/GenBank/DDBJ databases">
        <title>Genome sequencing of Besnoitia besnoiti strain Bb-Ger1.</title>
        <authorList>
            <person name="Schares G."/>
            <person name="Venepally P."/>
            <person name="Lorenzi H.A."/>
        </authorList>
    </citation>
    <scope>NUCLEOTIDE SEQUENCE [LARGE SCALE GENOMIC DNA]</scope>
    <source>
        <strain evidence="2 3">Bb-Ger1</strain>
    </source>
</reference>
<feature type="compositionally biased region" description="Basic and acidic residues" evidence="1">
    <location>
        <begin position="267"/>
        <end position="281"/>
    </location>
</feature>
<dbReference type="GO" id="GO:0006355">
    <property type="term" value="P:regulation of DNA-templated transcription"/>
    <property type="evidence" value="ECO:0007669"/>
    <property type="project" value="InterPro"/>
</dbReference>
<feature type="compositionally biased region" description="Polar residues" evidence="1">
    <location>
        <begin position="502"/>
        <end position="525"/>
    </location>
</feature>
<name>A0A2A9MNG0_BESBE</name>
<feature type="compositionally biased region" description="Polar residues" evidence="1">
    <location>
        <begin position="326"/>
        <end position="336"/>
    </location>
</feature>
<gene>
    <name evidence="2" type="ORF">BESB_038910</name>
</gene>
<feature type="compositionally biased region" description="Basic and acidic residues" evidence="1">
    <location>
        <begin position="96"/>
        <end position="121"/>
    </location>
</feature>
<feature type="region of interest" description="Disordered" evidence="1">
    <location>
        <begin position="435"/>
        <end position="547"/>
    </location>
</feature>
<dbReference type="OrthoDB" id="331457at2759"/>
<comment type="caution">
    <text evidence="2">The sequence shown here is derived from an EMBL/GenBank/DDBJ whole genome shotgun (WGS) entry which is preliminary data.</text>
</comment>
<evidence type="ECO:0000256" key="1">
    <source>
        <dbReference type="SAM" id="MobiDB-lite"/>
    </source>
</evidence>
<dbReference type="Proteomes" id="UP000224006">
    <property type="component" value="Chromosome II"/>
</dbReference>
<feature type="compositionally biased region" description="Low complexity" evidence="1">
    <location>
        <begin position="282"/>
        <end position="294"/>
    </location>
</feature>
<dbReference type="InterPro" id="IPR012479">
    <property type="entry name" value="SAP30BP"/>
</dbReference>
<dbReference type="AlphaFoldDB" id="A0A2A9MNG0"/>
<keyword evidence="3" id="KW-1185">Reference proteome</keyword>
<dbReference type="GeneID" id="40308872"/>
<dbReference type="Pfam" id="PF07818">
    <property type="entry name" value="HCNGP"/>
    <property type="match status" value="1"/>
</dbReference>